<dbReference type="InterPro" id="IPR011530">
    <property type="entry name" value="rRNA_adenine_dimethylase"/>
</dbReference>
<evidence type="ECO:0000313" key="11">
    <source>
        <dbReference type="Proteomes" id="UP000243679"/>
    </source>
</evidence>
<keyword evidence="6 7" id="KW-0694">RNA-binding</keyword>
<organism evidence="10 11">
    <name type="scientific">Candidatus Nitrosoglobus terrae</name>
    <dbReference type="NCBI Taxonomy" id="1630141"/>
    <lineage>
        <taxon>Bacteria</taxon>
        <taxon>Pseudomonadati</taxon>
        <taxon>Pseudomonadota</taxon>
        <taxon>Gammaproteobacteria</taxon>
        <taxon>Chromatiales</taxon>
        <taxon>Chromatiaceae</taxon>
        <taxon>Candidatus Nitrosoglobus</taxon>
    </lineage>
</organism>
<dbReference type="GO" id="GO:0005829">
    <property type="term" value="C:cytosol"/>
    <property type="evidence" value="ECO:0007669"/>
    <property type="project" value="TreeGrafter"/>
</dbReference>
<protein>
    <recommendedName>
        <fullName evidence="7">Ribosomal RNA small subunit methyltransferase A</fullName>
        <ecNumber evidence="7">2.1.1.182</ecNumber>
    </recommendedName>
    <alternativeName>
        <fullName evidence="7">16S rRNA (adenine(1518)-N(6)/adenine(1519)-N(6))-dimethyltransferase</fullName>
    </alternativeName>
    <alternativeName>
        <fullName evidence="7">16S rRNA dimethyladenosine transferase</fullName>
    </alternativeName>
    <alternativeName>
        <fullName evidence="7">16S rRNA dimethylase</fullName>
    </alternativeName>
    <alternativeName>
        <fullName evidence="7">S-adenosylmethionine-6-N', N'-adenosyl(rRNA) dimethyltransferase</fullName>
    </alternativeName>
</protein>
<comment type="function">
    <text evidence="7">Specifically dimethylates two adjacent adenosines (A1518 and A1519) in the loop of a conserved hairpin near the 3'-end of 16S rRNA in the 30S particle. May play a critical role in biogenesis of 30S subunits.</text>
</comment>
<dbReference type="InterPro" id="IPR029063">
    <property type="entry name" value="SAM-dependent_MTases_sf"/>
</dbReference>
<dbReference type="GO" id="GO:0003723">
    <property type="term" value="F:RNA binding"/>
    <property type="evidence" value="ECO:0007669"/>
    <property type="project" value="UniProtKB-UniRule"/>
</dbReference>
<dbReference type="Gene3D" id="3.40.50.150">
    <property type="entry name" value="Vaccinia Virus protein VP39"/>
    <property type="match status" value="1"/>
</dbReference>
<dbReference type="InterPro" id="IPR020598">
    <property type="entry name" value="rRNA_Ade_methylase_Trfase_N"/>
</dbReference>
<dbReference type="InterPro" id="IPR023165">
    <property type="entry name" value="rRNA_Ade_diMease-like_C"/>
</dbReference>
<feature type="binding site" evidence="7 8">
    <location>
        <position position="88"/>
    </location>
    <ligand>
        <name>S-adenosyl-L-methionine</name>
        <dbReference type="ChEBI" id="CHEBI:59789"/>
    </ligand>
</feature>
<evidence type="ECO:0000256" key="7">
    <source>
        <dbReference type="HAMAP-Rule" id="MF_00607"/>
    </source>
</evidence>
<reference evidence="10 11" key="1">
    <citation type="journal article" date="2017" name="ISME J.">
        <title>An acid-tolerant ammonia-oxidizing ?-proteobacterium from soil.</title>
        <authorList>
            <person name="Hayatsu M."/>
            <person name="Tago K."/>
            <person name="Uchiyama I."/>
            <person name="Toyoda A."/>
            <person name="Wang Y."/>
            <person name="Shimomura Y."/>
            <person name="Okubo T."/>
            <person name="Kurisu F."/>
            <person name="Hirono Y."/>
            <person name="Nonaka K."/>
            <person name="Akiyama H."/>
            <person name="Itoh T."/>
            <person name="Takami H."/>
        </authorList>
    </citation>
    <scope>NUCLEOTIDE SEQUENCE [LARGE SCALE GENOMIC DNA]</scope>
    <source>
        <strain evidence="10 11">TAO100</strain>
    </source>
</reference>
<accession>A0A1Q2SNM2</accession>
<evidence type="ECO:0000256" key="3">
    <source>
        <dbReference type="ARBA" id="ARBA00022603"/>
    </source>
</evidence>
<dbReference type="Pfam" id="PF00398">
    <property type="entry name" value="RrnaAD"/>
    <property type="match status" value="1"/>
</dbReference>
<evidence type="ECO:0000256" key="5">
    <source>
        <dbReference type="ARBA" id="ARBA00022691"/>
    </source>
</evidence>
<dbReference type="PANTHER" id="PTHR11727">
    <property type="entry name" value="DIMETHYLADENOSINE TRANSFERASE"/>
    <property type="match status" value="1"/>
</dbReference>
<dbReference type="EC" id="2.1.1.182" evidence="7"/>
<evidence type="ECO:0000259" key="9">
    <source>
        <dbReference type="SMART" id="SM00650"/>
    </source>
</evidence>
<feature type="binding site" evidence="7 8">
    <location>
        <position position="15"/>
    </location>
    <ligand>
        <name>S-adenosyl-L-methionine</name>
        <dbReference type="ChEBI" id="CHEBI:59789"/>
    </ligand>
</feature>
<dbReference type="SUPFAM" id="SSF53335">
    <property type="entry name" value="S-adenosyl-L-methionine-dependent methyltransferases"/>
    <property type="match status" value="1"/>
</dbReference>
<comment type="catalytic activity">
    <reaction evidence="7">
        <text>adenosine(1518)/adenosine(1519) in 16S rRNA + 4 S-adenosyl-L-methionine = N(6)-dimethyladenosine(1518)/N(6)-dimethyladenosine(1519) in 16S rRNA + 4 S-adenosyl-L-homocysteine + 4 H(+)</text>
        <dbReference type="Rhea" id="RHEA:19609"/>
        <dbReference type="Rhea" id="RHEA-COMP:10232"/>
        <dbReference type="Rhea" id="RHEA-COMP:10233"/>
        <dbReference type="ChEBI" id="CHEBI:15378"/>
        <dbReference type="ChEBI" id="CHEBI:57856"/>
        <dbReference type="ChEBI" id="CHEBI:59789"/>
        <dbReference type="ChEBI" id="CHEBI:74411"/>
        <dbReference type="ChEBI" id="CHEBI:74493"/>
        <dbReference type="EC" id="2.1.1.182"/>
    </reaction>
</comment>
<evidence type="ECO:0000256" key="6">
    <source>
        <dbReference type="ARBA" id="ARBA00022884"/>
    </source>
</evidence>
<feature type="binding site" evidence="7 8">
    <location>
        <position position="109"/>
    </location>
    <ligand>
        <name>S-adenosyl-L-methionine</name>
        <dbReference type="ChEBI" id="CHEBI:59789"/>
    </ligand>
</feature>
<feature type="binding site" evidence="7 8">
    <location>
        <position position="63"/>
    </location>
    <ligand>
        <name>S-adenosyl-L-methionine</name>
        <dbReference type="ChEBI" id="CHEBI:59789"/>
    </ligand>
</feature>
<dbReference type="NCBIfam" id="TIGR00755">
    <property type="entry name" value="ksgA"/>
    <property type="match status" value="1"/>
</dbReference>
<feature type="domain" description="Ribosomal RNA adenine methylase transferase N-terminal" evidence="9">
    <location>
        <begin position="22"/>
        <end position="194"/>
    </location>
</feature>
<comment type="similarity">
    <text evidence="7">Belongs to the class I-like SAM-binding methyltransferase superfamily. rRNA adenine N(6)-methyltransferase family. RsmA subfamily.</text>
</comment>
<dbReference type="PROSITE" id="PS51689">
    <property type="entry name" value="SAM_RNA_A_N6_MT"/>
    <property type="match status" value="1"/>
</dbReference>
<dbReference type="SMART" id="SM00650">
    <property type="entry name" value="rADc"/>
    <property type="match status" value="1"/>
</dbReference>
<dbReference type="AlphaFoldDB" id="A0A1Q2SNM2"/>
<evidence type="ECO:0000313" key="10">
    <source>
        <dbReference type="EMBL" id="BAW80736.1"/>
    </source>
</evidence>
<dbReference type="PROSITE" id="PS01131">
    <property type="entry name" value="RRNA_A_DIMETH"/>
    <property type="match status" value="1"/>
</dbReference>
<dbReference type="PANTHER" id="PTHR11727:SF7">
    <property type="entry name" value="DIMETHYLADENOSINE TRANSFERASE-RELATED"/>
    <property type="match status" value="1"/>
</dbReference>
<keyword evidence="11" id="KW-1185">Reference proteome</keyword>
<dbReference type="FunFam" id="1.10.8.100:FF:000001">
    <property type="entry name" value="Ribosomal RNA small subunit methyltransferase A"/>
    <property type="match status" value="1"/>
</dbReference>
<evidence type="ECO:0000256" key="8">
    <source>
        <dbReference type="PROSITE-ProRule" id="PRU01026"/>
    </source>
</evidence>
<feature type="binding site" evidence="7 8">
    <location>
        <position position="42"/>
    </location>
    <ligand>
        <name>S-adenosyl-L-methionine</name>
        <dbReference type="ChEBI" id="CHEBI:59789"/>
    </ligand>
</feature>
<dbReference type="InterPro" id="IPR020596">
    <property type="entry name" value="rRNA_Ade_Mease_Trfase_CS"/>
</dbReference>
<sequence length="268" mass="30490">MMAREHQARKRFGQHFLHDSQIIERLMSTINPQSGDLIVEIGPGQGALTFPLLKRLGYLEAIEIDRDLVAYLMGICAAKGDLRLHNTDALAFNFHTIARKNQLLRVVGNLPYNISTPLLFHLFTQIEIIKDLHFMLQREVVMRMAAKPGNKNYGRLSVMTQFYCEVEPLFIVKPGAFIPPPKVDSMIVRLKPHHSPLAPDIPHKALSQVVSQAFSQRRKTLANSLKGLIDLVAIKALGIDPQQRPEIISLEQYLRLTQYWLAQDRNDL</sequence>
<dbReference type="HAMAP" id="MF_00607">
    <property type="entry name" value="16SrRNA_methyltr_A"/>
    <property type="match status" value="1"/>
</dbReference>
<evidence type="ECO:0000256" key="2">
    <source>
        <dbReference type="ARBA" id="ARBA00022552"/>
    </source>
</evidence>
<gene>
    <name evidence="7" type="primary">rsmA</name>
    <name evidence="7" type="synonym">ksgA</name>
    <name evidence="10" type="ORF">TAO_1366</name>
</gene>
<keyword evidence="3 7" id="KW-0489">Methyltransferase</keyword>
<feature type="binding site" evidence="7 8">
    <location>
        <position position="17"/>
    </location>
    <ligand>
        <name>S-adenosyl-L-methionine</name>
        <dbReference type="ChEBI" id="CHEBI:59789"/>
    </ligand>
</feature>
<dbReference type="InterPro" id="IPR001737">
    <property type="entry name" value="KsgA/Erm"/>
</dbReference>
<keyword evidence="4 7" id="KW-0808">Transferase</keyword>
<proteinExistence type="inferred from homology"/>
<evidence type="ECO:0000256" key="1">
    <source>
        <dbReference type="ARBA" id="ARBA00022490"/>
    </source>
</evidence>
<dbReference type="Gene3D" id="1.10.8.100">
    <property type="entry name" value="Ribosomal RNA adenine dimethylase-like, domain 2"/>
    <property type="match status" value="1"/>
</dbReference>
<name>A0A1Q2SNM2_9GAMM</name>
<evidence type="ECO:0000256" key="4">
    <source>
        <dbReference type="ARBA" id="ARBA00022679"/>
    </source>
</evidence>
<dbReference type="EMBL" id="AP014836">
    <property type="protein sequence ID" value="BAW80736.1"/>
    <property type="molecule type" value="Genomic_DNA"/>
</dbReference>
<keyword evidence="5 7" id="KW-0949">S-adenosyl-L-methionine</keyword>
<dbReference type="KEGG" id="ntt:TAO_1366"/>
<dbReference type="GO" id="GO:0052908">
    <property type="term" value="F:16S rRNA (adenine(1518)-N(6)/adenine(1519)-N(6))-dimethyltransferase activity"/>
    <property type="evidence" value="ECO:0007669"/>
    <property type="project" value="UniProtKB-EC"/>
</dbReference>
<dbReference type="Proteomes" id="UP000243679">
    <property type="component" value="Chromosome"/>
</dbReference>
<keyword evidence="1 7" id="KW-0963">Cytoplasm</keyword>
<keyword evidence="2 7" id="KW-0698">rRNA processing</keyword>
<comment type="subcellular location">
    <subcellularLocation>
        <location evidence="7">Cytoplasm</location>
    </subcellularLocation>
</comment>